<reference evidence="2 3" key="1">
    <citation type="submission" date="2014-04" db="EMBL/GenBank/DDBJ databases">
        <title>Genome evolution of avian class.</title>
        <authorList>
            <person name="Zhang G."/>
            <person name="Li C."/>
        </authorList>
    </citation>
    <scope>NUCLEOTIDE SEQUENCE [LARGE SCALE GENOMIC DNA]</scope>
    <source>
        <strain evidence="2">BGI_N339</strain>
    </source>
</reference>
<dbReference type="InterPro" id="IPR056870">
    <property type="entry name" value="TTC3/DZIP3/RBM44-like_helical"/>
</dbReference>
<evidence type="ECO:0000259" key="1">
    <source>
        <dbReference type="Pfam" id="PF24905"/>
    </source>
</evidence>
<dbReference type="Proteomes" id="UP000053149">
    <property type="component" value="Unassembled WGS sequence"/>
</dbReference>
<sequence length="80" mass="9084">ENFLQKTSPRFSANSHDAFIPPNTLNFHSFTKLMKKLEEMHPETSRDKIMDALLEVRKANKGILSGLSINSIVERTSVIL</sequence>
<dbReference type="PANTHER" id="PTHR17550">
    <property type="entry name" value="E3 UBIQUITIN-PROTEIN LIGASE TTC3"/>
    <property type="match status" value="1"/>
</dbReference>
<evidence type="ECO:0000313" key="2">
    <source>
        <dbReference type="EMBL" id="KFV04667.1"/>
    </source>
</evidence>
<keyword evidence="3" id="KW-1185">Reference proteome</keyword>
<dbReference type="Pfam" id="PF24905">
    <property type="entry name" value="TTC3_9th"/>
    <property type="match status" value="1"/>
</dbReference>
<evidence type="ECO:0000313" key="3">
    <source>
        <dbReference type="Proteomes" id="UP000053149"/>
    </source>
</evidence>
<proteinExistence type="predicted"/>
<dbReference type="EMBL" id="KL229418">
    <property type="protein sequence ID" value="KFV04667.1"/>
    <property type="molecule type" value="Genomic_DNA"/>
</dbReference>
<name>A0A093BXG5_9AVES</name>
<dbReference type="PANTHER" id="PTHR17550:SF7">
    <property type="entry name" value="RNA-BINDING PROTEIN 44"/>
    <property type="match status" value="1"/>
</dbReference>
<feature type="domain" description="TTC3/DZIP3/RBM44-like helical" evidence="1">
    <location>
        <begin position="29"/>
        <end position="77"/>
    </location>
</feature>
<organism evidence="2 3">
    <name type="scientific">Pterocles gutturalis</name>
    <name type="common">yellow-throated sandgrouse</name>
    <dbReference type="NCBI Taxonomy" id="240206"/>
    <lineage>
        <taxon>Eukaryota</taxon>
        <taxon>Metazoa</taxon>
        <taxon>Chordata</taxon>
        <taxon>Craniata</taxon>
        <taxon>Vertebrata</taxon>
        <taxon>Euteleostomi</taxon>
        <taxon>Archelosauria</taxon>
        <taxon>Archosauria</taxon>
        <taxon>Dinosauria</taxon>
        <taxon>Saurischia</taxon>
        <taxon>Theropoda</taxon>
        <taxon>Coelurosauria</taxon>
        <taxon>Aves</taxon>
        <taxon>Neognathae</taxon>
        <taxon>Neoaves</taxon>
        <taxon>Columbimorphae</taxon>
        <taxon>Pterocliformes</taxon>
        <taxon>Pteroclidae</taxon>
        <taxon>Pterocles</taxon>
    </lineage>
</organism>
<dbReference type="AlphaFoldDB" id="A0A093BXG5"/>
<feature type="non-terminal residue" evidence="2">
    <location>
        <position position="1"/>
    </location>
</feature>
<accession>A0A093BXG5</accession>
<gene>
    <name evidence="2" type="ORF">N339_04245</name>
</gene>
<protein>
    <submittedName>
        <fullName evidence="2">RNA-binding protein 44</fullName>
    </submittedName>
</protein>
<feature type="non-terminal residue" evidence="2">
    <location>
        <position position="80"/>
    </location>
</feature>